<evidence type="ECO:0000256" key="3">
    <source>
        <dbReference type="ARBA" id="ARBA00022692"/>
    </source>
</evidence>
<evidence type="ECO:0000256" key="6">
    <source>
        <dbReference type="SAM" id="Phobius"/>
    </source>
</evidence>
<dbReference type="AlphaFoldDB" id="A0A2P2L1V3"/>
<evidence type="ECO:0000313" key="7">
    <source>
        <dbReference type="EMBL" id="MBX11954.1"/>
    </source>
</evidence>
<sequence>MQIKTLAAHSSLISIPIPNFRYHSPSSISFSDPSLRSLINGRRSRSSLRHLAPEIRWNCIGQNQELFGSEAIEAEYENNLAKPTSFKEEEEDSLQPEVNDIGGLENRSIWNQVKEIVMFTGPATGLWLCGPLMSFIDTAVIGQGSSIELAALGIVFSFLSFLFVALFSVYLTIILGFKGNIYGSSFLFFFVVVCEILG</sequence>
<evidence type="ECO:0000256" key="4">
    <source>
        <dbReference type="ARBA" id="ARBA00022989"/>
    </source>
</evidence>
<comment type="similarity">
    <text evidence="2">Belongs to the multi antimicrobial extrusion (MATE) (TC 2.A.66.1) family.</text>
</comment>
<proteinExistence type="inferred from homology"/>
<protein>
    <submittedName>
        <fullName evidence="7">Protein DETOXIFICATION 46ic</fullName>
    </submittedName>
</protein>
<dbReference type="PANTHER" id="PTHR42893">
    <property type="entry name" value="PROTEIN DETOXIFICATION 44, CHLOROPLASTIC-RELATED"/>
    <property type="match status" value="1"/>
</dbReference>
<evidence type="ECO:0000256" key="1">
    <source>
        <dbReference type="ARBA" id="ARBA00004141"/>
    </source>
</evidence>
<name>A0A2P2L1V3_RHIMU</name>
<evidence type="ECO:0000256" key="5">
    <source>
        <dbReference type="ARBA" id="ARBA00023136"/>
    </source>
</evidence>
<dbReference type="PANTHER" id="PTHR42893:SF9">
    <property type="entry name" value="PROTEIN DETOXIFICATION 46, CHLOROPLASTIC"/>
    <property type="match status" value="1"/>
</dbReference>
<dbReference type="GO" id="GO:0016020">
    <property type="term" value="C:membrane"/>
    <property type="evidence" value="ECO:0007669"/>
    <property type="project" value="UniProtKB-SubCell"/>
</dbReference>
<reference evidence="7" key="1">
    <citation type="submission" date="2018-02" db="EMBL/GenBank/DDBJ databases">
        <title>Rhizophora mucronata_Transcriptome.</title>
        <authorList>
            <person name="Meera S.P."/>
            <person name="Sreeshan A."/>
            <person name="Augustine A."/>
        </authorList>
    </citation>
    <scope>NUCLEOTIDE SEQUENCE</scope>
    <source>
        <tissue evidence="7">Leaf</tissue>
    </source>
</reference>
<organism evidence="7">
    <name type="scientific">Rhizophora mucronata</name>
    <name type="common">Asiatic mangrove</name>
    <dbReference type="NCBI Taxonomy" id="61149"/>
    <lineage>
        <taxon>Eukaryota</taxon>
        <taxon>Viridiplantae</taxon>
        <taxon>Streptophyta</taxon>
        <taxon>Embryophyta</taxon>
        <taxon>Tracheophyta</taxon>
        <taxon>Spermatophyta</taxon>
        <taxon>Magnoliopsida</taxon>
        <taxon>eudicotyledons</taxon>
        <taxon>Gunneridae</taxon>
        <taxon>Pentapetalae</taxon>
        <taxon>rosids</taxon>
        <taxon>fabids</taxon>
        <taxon>Malpighiales</taxon>
        <taxon>Rhizophoraceae</taxon>
        <taxon>Rhizophora</taxon>
    </lineage>
</organism>
<keyword evidence="3 6" id="KW-0812">Transmembrane</keyword>
<feature type="transmembrane region" description="Helical" evidence="6">
    <location>
        <begin position="179"/>
        <end position="197"/>
    </location>
</feature>
<comment type="subcellular location">
    <subcellularLocation>
        <location evidence="1">Membrane</location>
        <topology evidence="1">Multi-pass membrane protein</topology>
    </subcellularLocation>
</comment>
<feature type="transmembrane region" description="Helical" evidence="6">
    <location>
        <begin position="149"/>
        <end position="173"/>
    </location>
</feature>
<evidence type="ECO:0000256" key="2">
    <source>
        <dbReference type="ARBA" id="ARBA00010199"/>
    </source>
</evidence>
<accession>A0A2P2L1V3</accession>
<dbReference type="EMBL" id="GGEC01031470">
    <property type="protein sequence ID" value="MBX11954.1"/>
    <property type="molecule type" value="Transcribed_RNA"/>
</dbReference>
<keyword evidence="4 6" id="KW-1133">Transmembrane helix</keyword>
<dbReference type="InterPro" id="IPR044644">
    <property type="entry name" value="DinF-like"/>
</dbReference>
<keyword evidence="5 6" id="KW-0472">Membrane</keyword>